<dbReference type="EMBL" id="JYNV01000145">
    <property type="protein sequence ID" value="KZM24980.1"/>
    <property type="molecule type" value="Genomic_DNA"/>
</dbReference>
<keyword evidence="3" id="KW-1185">Reference proteome</keyword>
<dbReference type="Proteomes" id="UP000076837">
    <property type="component" value="Unassembled WGS sequence"/>
</dbReference>
<protein>
    <submittedName>
        <fullName evidence="2">Uncharacterized protein</fullName>
    </submittedName>
</protein>
<accession>A0A163GRK6</accession>
<proteinExistence type="predicted"/>
<reference evidence="2 3" key="1">
    <citation type="journal article" date="2016" name="Sci. Rep.">
        <title>Draft genome sequencing and secretome analysis of fungal phytopathogen Ascochyta rabiei provides insight into the necrotrophic effector repertoire.</title>
        <authorList>
            <person name="Verma S."/>
            <person name="Gazara R.K."/>
            <person name="Nizam S."/>
            <person name="Parween S."/>
            <person name="Chattopadhyay D."/>
            <person name="Verma P.K."/>
        </authorList>
    </citation>
    <scope>NUCLEOTIDE SEQUENCE [LARGE SCALE GENOMIC DNA]</scope>
    <source>
        <strain evidence="2 3">ArDII</strain>
    </source>
</reference>
<evidence type="ECO:0000256" key="1">
    <source>
        <dbReference type="SAM" id="MobiDB-lite"/>
    </source>
</evidence>
<evidence type="ECO:0000313" key="2">
    <source>
        <dbReference type="EMBL" id="KZM24980.1"/>
    </source>
</evidence>
<sequence length="164" mass="18375">MESKTRGKRQQEQAAHRSDIGCTPTALFRNSRHNSRHNTSTNTSTNTYLRFGSHPPACMPKSLETNVGKATHPDQEGWAGKDMFASTTAWHELRKSSKLARYMDPSTATPRSAKGCARTRHYDIDITARRHEDRVQFVGTAEAKCWKNPFKTEEEGIGNPKGDG</sequence>
<organism evidence="2 3">
    <name type="scientific">Didymella rabiei</name>
    <name type="common">Chickpea ascochyta blight fungus</name>
    <name type="synonym">Mycosphaerella rabiei</name>
    <dbReference type="NCBI Taxonomy" id="5454"/>
    <lineage>
        <taxon>Eukaryota</taxon>
        <taxon>Fungi</taxon>
        <taxon>Dikarya</taxon>
        <taxon>Ascomycota</taxon>
        <taxon>Pezizomycotina</taxon>
        <taxon>Dothideomycetes</taxon>
        <taxon>Pleosporomycetidae</taxon>
        <taxon>Pleosporales</taxon>
        <taxon>Pleosporineae</taxon>
        <taxon>Didymellaceae</taxon>
        <taxon>Ascochyta</taxon>
    </lineage>
</organism>
<name>A0A163GRK6_DIDRA</name>
<comment type="caution">
    <text evidence="2">The sequence shown here is derived from an EMBL/GenBank/DDBJ whole genome shotgun (WGS) entry which is preliminary data.</text>
</comment>
<gene>
    <name evidence="2" type="ORF">ST47_g3833</name>
</gene>
<dbReference type="AlphaFoldDB" id="A0A163GRK6"/>
<feature type="compositionally biased region" description="Low complexity" evidence="1">
    <location>
        <begin position="37"/>
        <end position="47"/>
    </location>
</feature>
<feature type="region of interest" description="Disordered" evidence="1">
    <location>
        <begin position="1"/>
        <end position="80"/>
    </location>
</feature>
<evidence type="ECO:0000313" key="3">
    <source>
        <dbReference type="Proteomes" id="UP000076837"/>
    </source>
</evidence>
<feature type="compositionally biased region" description="Basic and acidic residues" evidence="1">
    <location>
        <begin position="1"/>
        <end position="19"/>
    </location>
</feature>